<accession>A0A7S3ZD93</accession>
<evidence type="ECO:0000313" key="2">
    <source>
        <dbReference type="EMBL" id="CAE0679798.1"/>
    </source>
</evidence>
<gene>
    <name evidence="2" type="ORF">LGLO00237_LOCUS31583</name>
</gene>
<sequence>MSTREAAPEHGKNTNQQRAGDDPRNAIDQLEKDLKAAVTEGDLRIQSESDYKWIVLKVDKPIPTEMSVVNKYIELFKNAAFPQSTPKEIFVIIARYVMNVQLAETLVGTSKAYKASNISSLRESWPTNMIDVDLETLELIQGLEHDKGSVFECPMNLERGKILERLSCGFDIDDENDDDVEDDEKNNTAAAAERVVSLMQSFPGTVWTFDLPGPPPTHMAETYKEIFEVYDFVSDVRHDRNIVFDCGGNSFVLMIGYCAWT</sequence>
<feature type="compositionally biased region" description="Basic and acidic residues" evidence="1">
    <location>
        <begin position="1"/>
        <end position="12"/>
    </location>
</feature>
<evidence type="ECO:0000256" key="1">
    <source>
        <dbReference type="SAM" id="MobiDB-lite"/>
    </source>
</evidence>
<feature type="region of interest" description="Disordered" evidence="1">
    <location>
        <begin position="1"/>
        <end position="26"/>
    </location>
</feature>
<dbReference type="EMBL" id="HBIV01045030">
    <property type="protein sequence ID" value="CAE0679798.1"/>
    <property type="molecule type" value="Transcribed_RNA"/>
</dbReference>
<reference evidence="2" key="1">
    <citation type="submission" date="2021-01" db="EMBL/GenBank/DDBJ databases">
        <authorList>
            <person name="Corre E."/>
            <person name="Pelletier E."/>
            <person name="Niang G."/>
            <person name="Scheremetjew M."/>
            <person name="Finn R."/>
            <person name="Kale V."/>
            <person name="Holt S."/>
            <person name="Cochrane G."/>
            <person name="Meng A."/>
            <person name="Brown T."/>
            <person name="Cohen L."/>
        </authorList>
    </citation>
    <scope>NUCLEOTIDE SEQUENCE</scope>
    <source>
        <strain evidence="2">CCCM811</strain>
    </source>
</reference>
<proteinExistence type="predicted"/>
<dbReference type="AlphaFoldDB" id="A0A7S3ZD93"/>
<name>A0A7S3ZD93_9EUKA</name>
<organism evidence="2">
    <name type="scientific">Lotharella globosa</name>
    <dbReference type="NCBI Taxonomy" id="91324"/>
    <lineage>
        <taxon>Eukaryota</taxon>
        <taxon>Sar</taxon>
        <taxon>Rhizaria</taxon>
        <taxon>Cercozoa</taxon>
        <taxon>Chlorarachniophyceae</taxon>
        <taxon>Lotharella</taxon>
    </lineage>
</organism>
<protein>
    <submittedName>
        <fullName evidence="2">Uncharacterized protein</fullName>
    </submittedName>
</protein>